<dbReference type="STRING" id="37658.SAMN05661086_01366"/>
<keyword evidence="1" id="KW-0472">Membrane</keyword>
<dbReference type="GO" id="GO:0005886">
    <property type="term" value="C:plasma membrane"/>
    <property type="evidence" value="ECO:0007669"/>
    <property type="project" value="UniProtKB-SubCell"/>
</dbReference>
<name>A0A1I6J1S6_9FIRM</name>
<dbReference type="Pfam" id="PF12679">
    <property type="entry name" value="ABC2_membrane_2"/>
    <property type="match status" value="1"/>
</dbReference>
<feature type="transmembrane region" description="Helical" evidence="1">
    <location>
        <begin position="12"/>
        <end position="31"/>
    </location>
</feature>
<sequence length="265" mass="29704">MNILKRELKANLKVFIFWIIGLFVLLFAGMTKFSGMGQVAGGADVNAVMSKFPKVVLAVFGMVGVDVASLPGYYAILAYYVLICAVIYGIQLGVNAAVKEINDKTYEFIFTKPCSRSYVLGIKIAASWFNLILFIIFEFVFSLLAVAFLDTGEQINQVIFLYAVSILLVSSLFFSLAVFLSIVIKEVEKGMLYTNLIFLSAFVMAIVYDMLENGRVIKVITPFKYFEAKDLVKSRLDGWYVLVCMALSMVLLTESFVKFKKKDLK</sequence>
<evidence type="ECO:0000313" key="2">
    <source>
        <dbReference type="EMBL" id="SFR72952.1"/>
    </source>
</evidence>
<feature type="transmembrane region" description="Helical" evidence="1">
    <location>
        <begin position="118"/>
        <end position="147"/>
    </location>
</feature>
<gene>
    <name evidence="2" type="ORF">SAMN05661086_01366</name>
</gene>
<dbReference type="Proteomes" id="UP000199659">
    <property type="component" value="Unassembled WGS sequence"/>
</dbReference>
<evidence type="ECO:0000256" key="1">
    <source>
        <dbReference type="SAM" id="Phobius"/>
    </source>
</evidence>
<dbReference type="AlphaFoldDB" id="A0A1I6J1S6"/>
<feature type="transmembrane region" description="Helical" evidence="1">
    <location>
        <begin position="76"/>
        <end position="98"/>
    </location>
</feature>
<evidence type="ECO:0000313" key="3">
    <source>
        <dbReference type="Proteomes" id="UP000199659"/>
    </source>
</evidence>
<feature type="transmembrane region" description="Helical" evidence="1">
    <location>
        <begin position="191"/>
        <end position="208"/>
    </location>
</feature>
<protein>
    <submittedName>
        <fullName evidence="2">ABC-2 type transport system permease protein</fullName>
    </submittedName>
</protein>
<dbReference type="GO" id="GO:0140359">
    <property type="term" value="F:ABC-type transporter activity"/>
    <property type="evidence" value="ECO:0007669"/>
    <property type="project" value="InterPro"/>
</dbReference>
<feature type="transmembrane region" description="Helical" evidence="1">
    <location>
        <begin position="159"/>
        <end position="184"/>
    </location>
</feature>
<dbReference type="RefSeq" id="WP_177214596.1">
    <property type="nucleotide sequence ID" value="NZ_FOYZ01000004.1"/>
</dbReference>
<accession>A0A1I6J1S6</accession>
<keyword evidence="1" id="KW-0812">Transmembrane</keyword>
<proteinExistence type="predicted"/>
<feature type="transmembrane region" description="Helical" evidence="1">
    <location>
        <begin position="239"/>
        <end position="257"/>
    </location>
</feature>
<keyword evidence="1" id="KW-1133">Transmembrane helix</keyword>
<organism evidence="2 3">
    <name type="scientific">Anaeromicropila populeti</name>
    <dbReference type="NCBI Taxonomy" id="37658"/>
    <lineage>
        <taxon>Bacteria</taxon>
        <taxon>Bacillati</taxon>
        <taxon>Bacillota</taxon>
        <taxon>Clostridia</taxon>
        <taxon>Lachnospirales</taxon>
        <taxon>Lachnospiraceae</taxon>
        <taxon>Anaeromicropila</taxon>
    </lineage>
</organism>
<keyword evidence="3" id="KW-1185">Reference proteome</keyword>
<reference evidence="2 3" key="1">
    <citation type="submission" date="2016-10" db="EMBL/GenBank/DDBJ databases">
        <authorList>
            <person name="de Groot N.N."/>
        </authorList>
    </citation>
    <scope>NUCLEOTIDE SEQUENCE [LARGE SCALE GENOMIC DNA]</scope>
    <source>
        <strain evidence="2 3">743A</strain>
    </source>
</reference>
<dbReference type="EMBL" id="FOYZ01000004">
    <property type="protein sequence ID" value="SFR72952.1"/>
    <property type="molecule type" value="Genomic_DNA"/>
</dbReference>